<protein>
    <submittedName>
        <fullName evidence="1">Uncharacterized protein</fullName>
    </submittedName>
</protein>
<reference evidence="1 2" key="1">
    <citation type="journal article" date="2019" name="Int. J. Syst. Evol. Microbiol.">
        <title>The Global Catalogue of Microorganisms (GCM) 10K type strain sequencing project: providing services to taxonomists for standard genome sequencing and annotation.</title>
        <authorList>
            <consortium name="The Broad Institute Genomics Platform"/>
            <consortium name="The Broad Institute Genome Sequencing Center for Infectious Disease"/>
            <person name="Wu L."/>
            <person name="Ma J."/>
        </authorList>
    </citation>
    <scope>NUCLEOTIDE SEQUENCE [LARGE SCALE GENOMIC DNA]</scope>
    <source>
        <strain evidence="1 2">JCM 16227</strain>
    </source>
</reference>
<sequence length="65" mass="7028">MSDQMTIEQIGLVEPAVIRAALAEHQRVAGIARTAMCVCGWEVPLRGNVNPAVLWSAHFIEVVTA</sequence>
<evidence type="ECO:0000313" key="2">
    <source>
        <dbReference type="Proteomes" id="UP001501170"/>
    </source>
</evidence>
<comment type="caution">
    <text evidence="1">The sequence shown here is derived from an EMBL/GenBank/DDBJ whole genome shotgun (WGS) entry which is preliminary data.</text>
</comment>
<accession>A0ABN3HD00</accession>
<proteinExistence type="predicted"/>
<evidence type="ECO:0000313" key="1">
    <source>
        <dbReference type="EMBL" id="GAA2376355.1"/>
    </source>
</evidence>
<name>A0ABN3HD00_9ACTN</name>
<dbReference type="Proteomes" id="UP001501170">
    <property type="component" value="Unassembled WGS sequence"/>
</dbReference>
<dbReference type="EMBL" id="BAAARB010000005">
    <property type="protein sequence ID" value="GAA2376355.1"/>
    <property type="molecule type" value="Genomic_DNA"/>
</dbReference>
<gene>
    <name evidence="1" type="ORF">GCM10009855_14590</name>
</gene>
<keyword evidence="2" id="KW-1185">Reference proteome</keyword>
<organism evidence="1 2">
    <name type="scientific">Gordonia cholesterolivorans</name>
    <dbReference type="NCBI Taxonomy" id="559625"/>
    <lineage>
        <taxon>Bacteria</taxon>
        <taxon>Bacillati</taxon>
        <taxon>Actinomycetota</taxon>
        <taxon>Actinomycetes</taxon>
        <taxon>Mycobacteriales</taxon>
        <taxon>Gordoniaceae</taxon>
        <taxon>Gordonia</taxon>
    </lineage>
</organism>